<evidence type="ECO:0000313" key="5">
    <source>
        <dbReference type="EMBL" id="QNT05982.1"/>
    </source>
</evidence>
<feature type="region of interest" description="Disordered" evidence="3">
    <location>
        <begin position="512"/>
        <end position="554"/>
    </location>
</feature>
<dbReference type="EC" id="2.7.13.3" evidence="2"/>
<feature type="compositionally biased region" description="Basic and acidic residues" evidence="3">
    <location>
        <begin position="513"/>
        <end position="554"/>
    </location>
</feature>
<keyword evidence="5" id="KW-0547">Nucleotide-binding</keyword>
<dbReference type="Pfam" id="PF02518">
    <property type="entry name" value="HATPase_c"/>
    <property type="match status" value="1"/>
</dbReference>
<dbReference type="RefSeq" id="WP_111605897.1">
    <property type="nucleotide sequence ID" value="NZ_BMLJ01000002.1"/>
</dbReference>
<dbReference type="EMBL" id="CP061081">
    <property type="protein sequence ID" value="QNT05982.1"/>
    <property type="molecule type" value="Genomic_DNA"/>
</dbReference>
<evidence type="ECO:0000313" key="6">
    <source>
        <dbReference type="Proteomes" id="UP000516370"/>
    </source>
</evidence>
<evidence type="ECO:0000259" key="4">
    <source>
        <dbReference type="PROSITE" id="PS50109"/>
    </source>
</evidence>
<dbReference type="InterPro" id="IPR036890">
    <property type="entry name" value="HATPase_C_sf"/>
</dbReference>
<comment type="catalytic activity">
    <reaction evidence="1">
        <text>ATP + protein L-histidine = ADP + protein N-phospho-L-histidine.</text>
        <dbReference type="EC" id="2.7.13.3"/>
    </reaction>
</comment>
<dbReference type="PRINTS" id="PR00344">
    <property type="entry name" value="BCTRLSENSOR"/>
</dbReference>
<dbReference type="OrthoDB" id="9816482at2"/>
<dbReference type="GO" id="GO:0005524">
    <property type="term" value="F:ATP binding"/>
    <property type="evidence" value="ECO:0007669"/>
    <property type="project" value="UniProtKB-KW"/>
</dbReference>
<keyword evidence="6" id="KW-1185">Reference proteome</keyword>
<name>A0A7H1J666_9GAMM</name>
<dbReference type="InterPro" id="IPR003594">
    <property type="entry name" value="HATPase_dom"/>
</dbReference>
<gene>
    <name evidence="5" type="ORF">IBG28_20505</name>
</gene>
<reference evidence="5 6" key="1">
    <citation type="submission" date="2020-09" db="EMBL/GenBank/DDBJ databases">
        <title>Complete genome sequence of an Arctic sea ice bacterium Marinomonas arctica BSI20414.</title>
        <authorList>
            <person name="Liao L."/>
            <person name="Chen B."/>
        </authorList>
    </citation>
    <scope>NUCLEOTIDE SEQUENCE [LARGE SCALE GENOMIC DNA]</scope>
    <source>
        <strain evidence="5 6">BSI20414</strain>
    </source>
</reference>
<dbReference type="AlphaFoldDB" id="A0A7H1J666"/>
<dbReference type="GO" id="GO:0004673">
    <property type="term" value="F:protein histidine kinase activity"/>
    <property type="evidence" value="ECO:0007669"/>
    <property type="project" value="UniProtKB-EC"/>
</dbReference>
<evidence type="ECO:0000256" key="3">
    <source>
        <dbReference type="SAM" id="MobiDB-lite"/>
    </source>
</evidence>
<feature type="domain" description="Histidine kinase" evidence="4">
    <location>
        <begin position="694"/>
        <end position="793"/>
    </location>
</feature>
<dbReference type="InterPro" id="IPR004358">
    <property type="entry name" value="Sig_transdc_His_kin-like_C"/>
</dbReference>
<dbReference type="SMART" id="SM00387">
    <property type="entry name" value="HATPase_c"/>
    <property type="match status" value="1"/>
</dbReference>
<dbReference type="Gene3D" id="3.30.565.10">
    <property type="entry name" value="Histidine kinase-like ATPase, C-terminal domain"/>
    <property type="match status" value="2"/>
</dbReference>
<dbReference type="PANTHER" id="PTHR43065">
    <property type="entry name" value="SENSOR HISTIDINE KINASE"/>
    <property type="match status" value="1"/>
</dbReference>
<evidence type="ECO:0000256" key="2">
    <source>
        <dbReference type="ARBA" id="ARBA00012438"/>
    </source>
</evidence>
<accession>A0A7H1J666</accession>
<evidence type="ECO:0000256" key="1">
    <source>
        <dbReference type="ARBA" id="ARBA00000085"/>
    </source>
</evidence>
<organism evidence="5 6">
    <name type="scientific">Marinomonas arctica</name>
    <dbReference type="NCBI Taxonomy" id="383750"/>
    <lineage>
        <taxon>Bacteria</taxon>
        <taxon>Pseudomonadati</taxon>
        <taxon>Pseudomonadota</taxon>
        <taxon>Gammaproteobacteria</taxon>
        <taxon>Oceanospirillales</taxon>
        <taxon>Oceanospirillaceae</taxon>
        <taxon>Marinomonas</taxon>
    </lineage>
</organism>
<dbReference type="KEGG" id="mard:IBG28_20505"/>
<keyword evidence="5" id="KW-0067">ATP-binding</keyword>
<dbReference type="Pfam" id="PF13589">
    <property type="entry name" value="HATPase_c_3"/>
    <property type="match status" value="1"/>
</dbReference>
<protein>
    <recommendedName>
        <fullName evidence="2">histidine kinase</fullName>
        <ecNumber evidence="2">2.7.13.3</ecNumber>
    </recommendedName>
</protein>
<dbReference type="Proteomes" id="UP000516370">
    <property type="component" value="Chromosome"/>
</dbReference>
<proteinExistence type="predicted"/>
<dbReference type="InterPro" id="IPR005467">
    <property type="entry name" value="His_kinase_dom"/>
</dbReference>
<dbReference type="PROSITE" id="PS50109">
    <property type="entry name" value="HIS_KIN"/>
    <property type="match status" value="1"/>
</dbReference>
<dbReference type="SUPFAM" id="SSF55874">
    <property type="entry name" value="ATPase domain of HSP90 chaperone/DNA topoisomerase II/histidine kinase"/>
    <property type="match status" value="2"/>
</dbReference>
<sequence length="793" mass="90267">MEKQFKVSSALKNIIGKDLIVDDFVAIFELVKNSFDANSRHVEVSFENIVEGESKLIIQDDGKGMDLDDIDNKWLFVAYSAKKEGTEDYRDEIKSKRIHAGAKGIGRFSCDRLGEKLSIYSRRNENDEFSKLTIDWIDFESDMKTNFDSINVNYELIDNCPYELLTGTILEISSLRSNWDAEKLIRLRQSLEKLINPSQNNNGDSFSITLNAPDFLEHDDIRKDTSKEHEIINGPIKNFLFEKLGLKTTKIEVSIDSEGSNITTKLYDRGIFIYELKEKNIFITSGNNLRDININLFALSTTTKTIFTKHMGVRPVRFGSVFVYKNGFRILPIGELGRGDVFGLDNRKQQGQMRYFGTRDLFGRVEINGENEELKESSSRDGGLERNETFLTLNSFFMEKALKRLERYAIDVVKFGNVENIDVSDLKQSITQDDKALIFIEALTKSEDIIDIKYNPELFDIVSDSSEKSLKAILKNLSRIAVESNNIELDKEVKKIKSRLADFQKLAIDSDEEAGKERKAREHAEKQARLEAERARQEAEKARAAESRAQDAEKKSDEVFKESLFLKSMMNSDLDNIIALHHHIGIAAGTIENYVRNVSNKIRSGKPVSTETFLHVLDEISYVTRQIKATTNFATKANFNLEAEIITENIYSYIQEYVLNICSGLVKVDGDFRTDINFIWKNVNPIEFNVQFRPLEIAMVIDTMINNAVKAKAKKITFSAEVIDNGLDIYISDDGKGIEKSIRDKIFDMGFTTTKGSGLGLHHAKNIMEKINGNIELLDAEDNKANFVLTFTR</sequence>